<dbReference type="EMBL" id="JANGCH010000021">
    <property type="protein sequence ID" value="MCQ5122623.1"/>
    <property type="molecule type" value="Genomic_DNA"/>
</dbReference>
<protein>
    <submittedName>
        <fullName evidence="1">CDP-glycerol glycerophosphotransferase family protein</fullName>
    </submittedName>
</protein>
<gene>
    <name evidence="1" type="ORF">NE663_10205</name>
</gene>
<dbReference type="Gene3D" id="3.40.50.12580">
    <property type="match status" value="1"/>
</dbReference>
<accession>A0ABT1SN48</accession>
<sequence length="385" mass="45605">MKLEKDITFIYMDSSEKAMYMPIYNEAKKRGYRVKLTTNMFEKCEIGFYCQHVNLPQFSKFSIIMLHDIIQQYGNWPDIWLREPWDKYDIGILPSNQWVENWKQCAKWFYARPRLGVYHVGWPKADTINEIQNKTYKEAFMEEYGLDPHKKTVLYAPAWENDHKQDDFVQAMLPLDVNIIIKQYDANPKEFPEFAKNIQEMYLLHKDIPNVTILPPTTNIFNVIAVSDILVSEESSTMAEATMMGVPAISVSNWLIPDVIPSRYPECNYEFVTMTTKEKLSECVKEMLENYDYYKVKTLEASKNNFSNIGKTSAIIMDILDDYIDGKPCRYDAIPCDLKKRLPFKQYLRHKKVRVYREVYSNYRVRYGCVDFIWKGLRKVKRLIK</sequence>
<proteinExistence type="predicted"/>
<dbReference type="Proteomes" id="UP001524435">
    <property type="component" value="Unassembled WGS sequence"/>
</dbReference>
<dbReference type="SUPFAM" id="SSF53756">
    <property type="entry name" value="UDP-Glycosyltransferase/glycogen phosphorylase"/>
    <property type="match status" value="1"/>
</dbReference>
<organism evidence="1 2">
    <name type="scientific">Massilicoli timonensis</name>
    <dbReference type="NCBI Taxonomy" id="2015901"/>
    <lineage>
        <taxon>Bacteria</taxon>
        <taxon>Bacillati</taxon>
        <taxon>Bacillota</taxon>
        <taxon>Erysipelotrichia</taxon>
        <taxon>Erysipelotrichales</taxon>
        <taxon>Erysipelotrichaceae</taxon>
        <taxon>Massilicoli</taxon>
    </lineage>
</organism>
<evidence type="ECO:0000313" key="1">
    <source>
        <dbReference type="EMBL" id="MCQ5122623.1"/>
    </source>
</evidence>
<reference evidence="1 2" key="1">
    <citation type="submission" date="2022-06" db="EMBL/GenBank/DDBJ databases">
        <title>Isolation of gut microbiota from human fecal samples.</title>
        <authorList>
            <person name="Pamer E.G."/>
            <person name="Barat B."/>
            <person name="Waligurski E."/>
            <person name="Medina S."/>
            <person name="Paddock L."/>
            <person name="Mostad J."/>
        </authorList>
    </citation>
    <scope>NUCLEOTIDE SEQUENCE [LARGE SCALE GENOMIC DNA]</scope>
    <source>
        <strain evidence="1 2">DFI.6.1</strain>
    </source>
</reference>
<dbReference type="RefSeq" id="WP_256198316.1">
    <property type="nucleotide sequence ID" value="NZ_JANGCH010000021.1"/>
</dbReference>
<keyword evidence="2" id="KW-1185">Reference proteome</keyword>
<dbReference type="InterPro" id="IPR007554">
    <property type="entry name" value="Glycerophosphate_synth"/>
</dbReference>
<name>A0ABT1SN48_9FIRM</name>
<dbReference type="InterPro" id="IPR043148">
    <property type="entry name" value="TagF_C"/>
</dbReference>
<dbReference type="Pfam" id="PF04464">
    <property type="entry name" value="Glyphos_transf"/>
    <property type="match status" value="1"/>
</dbReference>
<comment type="caution">
    <text evidence="1">The sequence shown here is derived from an EMBL/GenBank/DDBJ whole genome shotgun (WGS) entry which is preliminary data.</text>
</comment>
<evidence type="ECO:0000313" key="2">
    <source>
        <dbReference type="Proteomes" id="UP001524435"/>
    </source>
</evidence>